<reference evidence="1 2" key="1">
    <citation type="submission" date="2020-04" db="EMBL/GenBank/DDBJ databases">
        <title>Genome sequencing of Rosenbergiella species.</title>
        <authorList>
            <person name="Alvarez-Perez S."/>
            <person name="Lievens B."/>
        </authorList>
    </citation>
    <scope>NUCLEOTIDE SEQUENCE [LARGE SCALE GENOMIC DNA]</scope>
    <source>
        <strain evidence="1 2">S61</strain>
    </source>
</reference>
<accession>A0ABS5SUH8</accession>
<protein>
    <submittedName>
        <fullName evidence="1">Glycosyltransferase</fullName>
    </submittedName>
</protein>
<name>A0ABS5SUH8_9GAMM</name>
<dbReference type="SUPFAM" id="SSF53448">
    <property type="entry name" value="Nucleotide-diphospho-sugar transferases"/>
    <property type="match status" value="1"/>
</dbReference>
<organism evidence="1 2">
    <name type="scientific">Rosenbergiella gaditana</name>
    <dbReference type="NCBI Taxonomy" id="2726987"/>
    <lineage>
        <taxon>Bacteria</taxon>
        <taxon>Pseudomonadati</taxon>
        <taxon>Pseudomonadota</taxon>
        <taxon>Gammaproteobacteria</taxon>
        <taxon>Enterobacterales</taxon>
        <taxon>Erwiniaceae</taxon>
        <taxon>Rosenbergiella</taxon>
    </lineage>
</organism>
<dbReference type="Proteomes" id="UP000790096">
    <property type="component" value="Unassembled WGS sequence"/>
</dbReference>
<dbReference type="PANTHER" id="PTHR34496:SF10">
    <property type="entry name" value="GLCNAC TRANSFERASE"/>
    <property type="match status" value="1"/>
</dbReference>
<keyword evidence="2" id="KW-1185">Reference proteome</keyword>
<dbReference type="InterPro" id="IPR029044">
    <property type="entry name" value="Nucleotide-diphossugar_trans"/>
</dbReference>
<sequence length="453" mass="51834">MVRENKDNSATIFISIASYRDPELLPTLQDMLRHAAHPENLHIAICWQDNEERNIFEQAGLEPAGSRTVAANKVFAYRYHQARIDVVSVHYYASRGACWARNLAEALFDNESYFLQIDSHCRFVPNWDEEMISMLQQLRVTSSLPMISSYPPAFTPGENEEASKSTYVSRLIFREYNKEGIPMLSSTPFEATAPIRGSYLAGGFIFTDGGYVRSIPNDPQIFFAGEEIAMAVRAFTHGYDIYHPHKPLLWHYYQRKEHNKIWGDHTNQAKDDGVVEKAWWEWDHVSKKRVRTLLGLESENAASLAPYILGNRRSLRQFEYQAGIYLKNGTVLPEVMGPELTSFFPAPPSDEKAWFDRQYAYHKKTITLNASEYSTIEQDMNDLHLSVYNGQNVLLYKRTLGIEELKTLRKKSPDDGLALSIEFKTASTVHPTVVRVCPWSTESGWGAVTEKAW</sequence>
<dbReference type="Gene3D" id="3.90.550.10">
    <property type="entry name" value="Spore Coat Polysaccharide Biosynthesis Protein SpsA, Chain A"/>
    <property type="match status" value="1"/>
</dbReference>
<dbReference type="EMBL" id="JABBFR010000003">
    <property type="protein sequence ID" value="MBT0723591.1"/>
    <property type="molecule type" value="Genomic_DNA"/>
</dbReference>
<evidence type="ECO:0000313" key="2">
    <source>
        <dbReference type="Proteomes" id="UP000790096"/>
    </source>
</evidence>
<comment type="caution">
    <text evidence="1">The sequence shown here is derived from an EMBL/GenBank/DDBJ whole genome shotgun (WGS) entry which is preliminary data.</text>
</comment>
<dbReference type="InterPro" id="IPR021067">
    <property type="entry name" value="Glycosyltransferase"/>
</dbReference>
<dbReference type="PANTHER" id="PTHR34496">
    <property type="entry name" value="GLCNAC TRANSFERASE-RELATED"/>
    <property type="match status" value="1"/>
</dbReference>
<evidence type="ECO:0000313" key="1">
    <source>
        <dbReference type="EMBL" id="MBT0723591.1"/>
    </source>
</evidence>
<proteinExistence type="predicted"/>
<dbReference type="CDD" id="cd00761">
    <property type="entry name" value="Glyco_tranf_GTA_type"/>
    <property type="match status" value="1"/>
</dbReference>
<dbReference type="Pfam" id="PF11397">
    <property type="entry name" value="GlcNAc"/>
    <property type="match status" value="1"/>
</dbReference>
<gene>
    <name evidence="1" type="ORF">HH682_03840</name>
</gene>
<dbReference type="RefSeq" id="WP_214236298.1">
    <property type="nucleotide sequence ID" value="NZ_JABBFR010000003.1"/>
</dbReference>